<dbReference type="InterPro" id="IPR036770">
    <property type="entry name" value="Ankyrin_rpt-contain_sf"/>
</dbReference>
<reference evidence="4" key="1">
    <citation type="journal article" date="2023" name="Mol. Phylogenet. Evol.">
        <title>Genome-scale phylogeny and comparative genomics of the fungal order Sordariales.</title>
        <authorList>
            <person name="Hensen N."/>
            <person name="Bonometti L."/>
            <person name="Westerberg I."/>
            <person name="Brannstrom I.O."/>
            <person name="Guillou S."/>
            <person name="Cros-Aarteil S."/>
            <person name="Calhoun S."/>
            <person name="Haridas S."/>
            <person name="Kuo A."/>
            <person name="Mondo S."/>
            <person name="Pangilinan J."/>
            <person name="Riley R."/>
            <person name="LaButti K."/>
            <person name="Andreopoulos B."/>
            <person name="Lipzen A."/>
            <person name="Chen C."/>
            <person name="Yan M."/>
            <person name="Daum C."/>
            <person name="Ng V."/>
            <person name="Clum A."/>
            <person name="Steindorff A."/>
            <person name="Ohm R.A."/>
            <person name="Martin F."/>
            <person name="Silar P."/>
            <person name="Natvig D.O."/>
            <person name="Lalanne C."/>
            <person name="Gautier V."/>
            <person name="Ament-Velasquez S.L."/>
            <person name="Kruys A."/>
            <person name="Hutchinson M.I."/>
            <person name="Powell A.J."/>
            <person name="Barry K."/>
            <person name="Miller A.N."/>
            <person name="Grigoriev I.V."/>
            <person name="Debuchy R."/>
            <person name="Gladieux P."/>
            <person name="Hiltunen Thoren M."/>
            <person name="Johannesson H."/>
        </authorList>
    </citation>
    <scope>NUCLEOTIDE SEQUENCE</scope>
    <source>
        <strain evidence="4">CBS 315.58</strain>
    </source>
</reference>
<organism evidence="4 5">
    <name type="scientific">Triangularia verruculosa</name>
    <dbReference type="NCBI Taxonomy" id="2587418"/>
    <lineage>
        <taxon>Eukaryota</taxon>
        <taxon>Fungi</taxon>
        <taxon>Dikarya</taxon>
        <taxon>Ascomycota</taxon>
        <taxon>Pezizomycotina</taxon>
        <taxon>Sordariomycetes</taxon>
        <taxon>Sordariomycetidae</taxon>
        <taxon>Sordariales</taxon>
        <taxon>Podosporaceae</taxon>
        <taxon>Triangularia</taxon>
    </lineage>
</organism>
<dbReference type="AlphaFoldDB" id="A0AAN7ARM7"/>
<dbReference type="SUPFAM" id="SSF48403">
    <property type="entry name" value="Ankyrin repeat"/>
    <property type="match status" value="1"/>
</dbReference>
<protein>
    <submittedName>
        <fullName evidence="4">Ankyrin repeat-containing domain protein</fullName>
    </submittedName>
</protein>
<name>A0AAN7ARM7_9PEZI</name>
<feature type="repeat" description="ANK" evidence="3">
    <location>
        <begin position="67"/>
        <end position="99"/>
    </location>
</feature>
<dbReference type="InterPro" id="IPR002110">
    <property type="entry name" value="Ankyrin_rpt"/>
</dbReference>
<dbReference type="PROSITE" id="PS50297">
    <property type="entry name" value="ANK_REP_REGION"/>
    <property type="match status" value="1"/>
</dbReference>
<evidence type="ECO:0000256" key="2">
    <source>
        <dbReference type="ARBA" id="ARBA00023043"/>
    </source>
</evidence>
<dbReference type="Pfam" id="PF12796">
    <property type="entry name" value="Ank_2"/>
    <property type="match status" value="1"/>
</dbReference>
<dbReference type="Proteomes" id="UP001303160">
    <property type="component" value="Unassembled WGS sequence"/>
</dbReference>
<dbReference type="PANTHER" id="PTHR24198:SF165">
    <property type="entry name" value="ANKYRIN REPEAT-CONTAINING PROTEIN-RELATED"/>
    <property type="match status" value="1"/>
</dbReference>
<dbReference type="Gene3D" id="1.25.40.20">
    <property type="entry name" value="Ankyrin repeat-containing domain"/>
    <property type="match status" value="1"/>
</dbReference>
<evidence type="ECO:0000256" key="3">
    <source>
        <dbReference type="PROSITE-ProRule" id="PRU00023"/>
    </source>
</evidence>
<keyword evidence="2 3" id="KW-0040">ANK repeat</keyword>
<evidence type="ECO:0000313" key="5">
    <source>
        <dbReference type="Proteomes" id="UP001303160"/>
    </source>
</evidence>
<reference evidence="4" key="2">
    <citation type="submission" date="2023-05" db="EMBL/GenBank/DDBJ databases">
        <authorList>
            <consortium name="Lawrence Berkeley National Laboratory"/>
            <person name="Steindorff A."/>
            <person name="Hensen N."/>
            <person name="Bonometti L."/>
            <person name="Westerberg I."/>
            <person name="Brannstrom I.O."/>
            <person name="Guillou S."/>
            <person name="Cros-Aarteil S."/>
            <person name="Calhoun S."/>
            <person name="Haridas S."/>
            <person name="Kuo A."/>
            <person name="Mondo S."/>
            <person name="Pangilinan J."/>
            <person name="Riley R."/>
            <person name="Labutti K."/>
            <person name="Andreopoulos B."/>
            <person name="Lipzen A."/>
            <person name="Chen C."/>
            <person name="Yanf M."/>
            <person name="Daum C."/>
            <person name="Ng V."/>
            <person name="Clum A."/>
            <person name="Ohm R."/>
            <person name="Martin F."/>
            <person name="Silar P."/>
            <person name="Natvig D."/>
            <person name="Lalanne C."/>
            <person name="Gautier V."/>
            <person name="Ament-Velasquez S.L."/>
            <person name="Kruys A."/>
            <person name="Hutchinson M.I."/>
            <person name="Powell A.J."/>
            <person name="Barry K."/>
            <person name="Miller A.N."/>
            <person name="Grigoriev I.V."/>
            <person name="Debuchy R."/>
            <person name="Gladieux P."/>
            <person name="Thoren M.H."/>
            <person name="Johannesson H."/>
        </authorList>
    </citation>
    <scope>NUCLEOTIDE SEQUENCE</scope>
    <source>
        <strain evidence="4">CBS 315.58</strain>
    </source>
</reference>
<dbReference type="EMBL" id="MU863996">
    <property type="protein sequence ID" value="KAK4195982.1"/>
    <property type="molecule type" value="Genomic_DNA"/>
</dbReference>
<evidence type="ECO:0000313" key="4">
    <source>
        <dbReference type="EMBL" id="KAK4195982.1"/>
    </source>
</evidence>
<gene>
    <name evidence="4" type="ORF">QBC40DRAFT_288046</name>
</gene>
<accession>A0AAN7ARM7</accession>
<evidence type="ECO:0000256" key="1">
    <source>
        <dbReference type="ARBA" id="ARBA00022737"/>
    </source>
</evidence>
<feature type="repeat" description="ANK" evidence="3">
    <location>
        <begin position="34"/>
        <end position="66"/>
    </location>
</feature>
<proteinExistence type="predicted"/>
<keyword evidence="1" id="KW-0677">Repeat</keyword>
<dbReference type="PROSITE" id="PS50088">
    <property type="entry name" value="ANK_REPEAT"/>
    <property type="match status" value="3"/>
</dbReference>
<keyword evidence="5" id="KW-1185">Reference proteome</keyword>
<sequence>MTPLMFAADQGHDFMIRLLVNQSPHADIRHKDSLGCDAFYIACARGHILCASYLLGCGADINTINSKQNRPLHVVAKLGKKDMVGWLLRMGADTGVSSTQPFDGMGVKGPPLEIAKASCLPPSLGAQILEMLERSDPDSRRAVRYT</sequence>
<dbReference type="SMART" id="SM00248">
    <property type="entry name" value="ANK"/>
    <property type="match status" value="3"/>
</dbReference>
<feature type="repeat" description="ANK" evidence="3">
    <location>
        <begin position="1"/>
        <end position="31"/>
    </location>
</feature>
<dbReference type="PANTHER" id="PTHR24198">
    <property type="entry name" value="ANKYRIN REPEAT AND PROTEIN KINASE DOMAIN-CONTAINING PROTEIN"/>
    <property type="match status" value="1"/>
</dbReference>
<comment type="caution">
    <text evidence="4">The sequence shown here is derived from an EMBL/GenBank/DDBJ whole genome shotgun (WGS) entry which is preliminary data.</text>
</comment>